<dbReference type="InterPro" id="IPR028614">
    <property type="entry name" value="GDP_fucose/colitose_synth"/>
</dbReference>
<organism evidence="11 12">
    <name type="scientific">Eubacterium limosum</name>
    <dbReference type="NCBI Taxonomy" id="1736"/>
    <lineage>
        <taxon>Bacteria</taxon>
        <taxon>Bacillati</taxon>
        <taxon>Bacillota</taxon>
        <taxon>Clostridia</taxon>
        <taxon>Eubacteriales</taxon>
        <taxon>Eubacteriaceae</taxon>
        <taxon>Eubacterium</taxon>
    </lineage>
</organism>
<evidence type="ECO:0000313" key="12">
    <source>
        <dbReference type="Proteomes" id="UP000192391"/>
    </source>
</evidence>
<evidence type="ECO:0000256" key="9">
    <source>
        <dbReference type="HAMAP-Rule" id="MF_00956"/>
    </source>
</evidence>
<evidence type="ECO:0000313" key="11">
    <source>
        <dbReference type="EMBL" id="ARD66892.1"/>
    </source>
</evidence>
<comment type="catalytic activity">
    <reaction evidence="8 9">
        <text>GDP-beta-L-fucose + NADP(+) = GDP-4-dehydro-alpha-D-rhamnose + NADPH + H(+)</text>
        <dbReference type="Rhea" id="RHEA:18885"/>
        <dbReference type="ChEBI" id="CHEBI:15378"/>
        <dbReference type="ChEBI" id="CHEBI:57273"/>
        <dbReference type="ChEBI" id="CHEBI:57783"/>
        <dbReference type="ChEBI" id="CHEBI:57964"/>
        <dbReference type="ChEBI" id="CHEBI:58349"/>
        <dbReference type="EC" id="1.1.1.271"/>
    </reaction>
</comment>
<feature type="site" description="Important for catalytic activity" evidence="9">
    <location>
        <position position="110"/>
    </location>
</feature>
<gene>
    <name evidence="9" type="primary">fcl</name>
    <name evidence="11" type="ORF">B2M23_15760</name>
</gene>
<feature type="active site" description="Proton donor/acceptor" evidence="9">
    <location>
        <position position="137"/>
    </location>
</feature>
<sequence>MDKKAKIYVAGHQGMVGSAIVRCLEEQGYLNLVLKTHSELDLTNQDNVNAFFENESPEYVFLTAAKVGGIKANADLIADFLMVNLQIQNNVLSAAHKYKVKKLLFTASACIYPKNCEQPIKEEALLTGKLEPTNEGYALAKIAGLKACYYYNKQYGTNFITAMPANAYGINDHFDTENAHVIPSLIKRFHQAKIDHISEVEMWGTGKPLREFLYVDDLADACVFLMEHYDKDEFINIGTGEEISMHELAMLIKKVVGYDGNIVFDTSKPDGMMRRIVDSSKITALGWKRKTDLQTGIQSVYDWYLKNE</sequence>
<reference evidence="12" key="1">
    <citation type="journal article" date="2017" name="Sci. Rep.">
        <title>Determination of the Genome and Primary Transcriptome of Syngas Fermenting Eubacterium limosum ATCC 8486.</title>
        <authorList>
            <person name="Song Y."/>
            <person name="Shin J."/>
            <person name="Jeong Y."/>
            <person name="Jin S."/>
            <person name="Lee J.K."/>
            <person name="Kim D.R."/>
            <person name="Kim S.C."/>
            <person name="Cho S."/>
            <person name="Cho B.K."/>
        </authorList>
    </citation>
    <scope>NUCLEOTIDE SEQUENCE [LARGE SCALE GENOMIC DNA]</scope>
    <source>
        <strain evidence="12">ATCC 8486</strain>
    </source>
</reference>
<evidence type="ECO:0000256" key="2">
    <source>
        <dbReference type="ARBA" id="ARBA00005959"/>
    </source>
</evidence>
<dbReference type="Gene3D" id="3.40.50.720">
    <property type="entry name" value="NAD(P)-binding Rossmann-like Domain"/>
    <property type="match status" value="1"/>
</dbReference>
<dbReference type="GO" id="GO:0050577">
    <property type="term" value="F:GDP-L-fucose synthase activity"/>
    <property type="evidence" value="ECO:0007669"/>
    <property type="project" value="UniProtKB-UniRule"/>
</dbReference>
<keyword evidence="7 9" id="KW-0511">Multifunctional enzyme</keyword>
<evidence type="ECO:0000256" key="7">
    <source>
        <dbReference type="ARBA" id="ARBA00023268"/>
    </source>
</evidence>
<dbReference type="PANTHER" id="PTHR43238:SF1">
    <property type="entry name" value="GDP-L-FUCOSE SYNTHASE"/>
    <property type="match status" value="1"/>
</dbReference>
<feature type="binding site" evidence="9">
    <location>
        <position position="270"/>
    </location>
    <ligand>
        <name>substrate</name>
    </ligand>
</feature>
<dbReference type="Proteomes" id="UP000192391">
    <property type="component" value="Chromosome"/>
</dbReference>
<feature type="binding site" evidence="9">
    <location>
        <position position="203"/>
    </location>
    <ligand>
        <name>substrate</name>
    </ligand>
</feature>
<dbReference type="EMBL" id="CP019962">
    <property type="protein sequence ID" value="ARD66892.1"/>
    <property type="molecule type" value="Genomic_DNA"/>
</dbReference>
<name>A0AAC9QW96_EUBLI</name>
<evidence type="ECO:0000256" key="1">
    <source>
        <dbReference type="ARBA" id="ARBA00004883"/>
    </source>
</evidence>
<comment type="function">
    <text evidence="9">Catalyzes the two-step NADP-dependent conversion of GDP-4-dehydro-6-deoxy-D-mannose to GDP-fucose, involving an epimerase and a reductase reaction.</text>
</comment>
<dbReference type="SUPFAM" id="SSF51735">
    <property type="entry name" value="NAD(P)-binding Rossmann-fold domains"/>
    <property type="match status" value="1"/>
</dbReference>
<protein>
    <recommendedName>
        <fullName evidence="3 9">GDP-L-fucose synthase</fullName>
        <ecNumber evidence="3 9">1.1.1.271</ecNumber>
    </recommendedName>
    <alternativeName>
        <fullName evidence="9">GDP-4-keto-6-deoxy-D-mannose-3,5-epimerase-4-reductase</fullName>
    </alternativeName>
</protein>
<dbReference type="HAMAP" id="MF_00956">
    <property type="entry name" value="GDP_fucose_synth"/>
    <property type="match status" value="1"/>
</dbReference>
<feature type="binding site" evidence="9">
    <location>
        <position position="188"/>
    </location>
    <ligand>
        <name>substrate</name>
    </ligand>
</feature>
<dbReference type="AlphaFoldDB" id="A0AAC9QW96"/>
<evidence type="ECO:0000256" key="3">
    <source>
        <dbReference type="ARBA" id="ARBA00012371"/>
    </source>
</evidence>
<dbReference type="InterPro" id="IPR036291">
    <property type="entry name" value="NAD(P)-bd_dom_sf"/>
</dbReference>
<feature type="binding site" evidence="9">
    <location>
        <begin position="11"/>
        <end position="17"/>
    </location>
    <ligand>
        <name>NADP(+)</name>
        <dbReference type="ChEBI" id="CHEBI:58349"/>
    </ligand>
</feature>
<feature type="domain" description="NAD-dependent epimerase/dehydratase" evidence="10">
    <location>
        <begin position="7"/>
        <end position="238"/>
    </location>
</feature>
<feature type="binding site" evidence="9">
    <location>
        <position position="210"/>
    </location>
    <ligand>
        <name>substrate</name>
    </ligand>
</feature>
<dbReference type="Gene3D" id="3.90.25.10">
    <property type="entry name" value="UDP-galactose 4-epimerase, domain 1"/>
    <property type="match status" value="1"/>
</dbReference>
<dbReference type="GO" id="GO:0016853">
    <property type="term" value="F:isomerase activity"/>
    <property type="evidence" value="ECO:0007669"/>
    <property type="project" value="UniProtKB-KW"/>
</dbReference>
<dbReference type="EC" id="1.1.1.271" evidence="3 9"/>
<dbReference type="FunFam" id="3.40.50.720:FF:000101">
    <property type="entry name" value="GDP-L-fucose synthase"/>
    <property type="match status" value="1"/>
</dbReference>
<feature type="binding site" evidence="9">
    <location>
        <position position="141"/>
    </location>
    <ligand>
        <name>NADP(+)</name>
        <dbReference type="ChEBI" id="CHEBI:58349"/>
    </ligand>
</feature>
<proteinExistence type="inferred from homology"/>
<keyword evidence="4 9" id="KW-0521">NADP</keyword>
<dbReference type="PANTHER" id="PTHR43238">
    <property type="entry name" value="GDP-L-FUCOSE SYNTHASE"/>
    <property type="match status" value="1"/>
</dbReference>
<feature type="binding site" evidence="9">
    <location>
        <position position="180"/>
    </location>
    <ligand>
        <name>NADP(+)</name>
        <dbReference type="ChEBI" id="CHEBI:58349"/>
    </ligand>
</feature>
<dbReference type="GO" id="GO:0070401">
    <property type="term" value="F:NADP+ binding"/>
    <property type="evidence" value="ECO:0007669"/>
    <property type="project" value="UniProtKB-UniRule"/>
</dbReference>
<dbReference type="CDD" id="cd05239">
    <property type="entry name" value="GDP_FS_SDR_e"/>
    <property type="match status" value="1"/>
</dbReference>
<dbReference type="GO" id="GO:0042351">
    <property type="term" value="P:'de novo' GDP-L-fucose biosynthetic process"/>
    <property type="evidence" value="ECO:0007669"/>
    <property type="project" value="UniProtKB-UniRule"/>
</dbReference>
<accession>A0AAC9QW96</accession>
<comment type="pathway">
    <text evidence="1 9">Nucleotide-sugar biosynthesis; GDP-L-fucose biosynthesis via de novo pathway; GDP-L-fucose from GDP-alpha-D-mannose: step 2/2.</text>
</comment>
<dbReference type="Pfam" id="PF01370">
    <property type="entry name" value="Epimerase"/>
    <property type="match status" value="1"/>
</dbReference>
<comment type="caution">
    <text evidence="9">Lacks conserved residue(s) required for the propagation of feature annotation.</text>
</comment>
<keyword evidence="6 9" id="KW-0413">Isomerase</keyword>
<dbReference type="KEGG" id="elim:B2M23_15760"/>
<evidence type="ECO:0000256" key="5">
    <source>
        <dbReference type="ARBA" id="ARBA00023002"/>
    </source>
</evidence>
<evidence type="ECO:0000256" key="6">
    <source>
        <dbReference type="ARBA" id="ARBA00023235"/>
    </source>
</evidence>
<evidence type="ECO:0000256" key="4">
    <source>
        <dbReference type="ARBA" id="ARBA00022857"/>
    </source>
</evidence>
<dbReference type="InterPro" id="IPR001509">
    <property type="entry name" value="Epimerase_deHydtase"/>
</dbReference>
<feature type="site" description="Important for catalytic activity" evidence="9">
    <location>
        <position position="108"/>
    </location>
</feature>
<dbReference type="RefSeq" id="WP_038353840.1">
    <property type="nucleotide sequence ID" value="NZ_CP019962.1"/>
</dbReference>
<comment type="similarity">
    <text evidence="2 9">Belongs to the NAD(P)-dependent epimerase/dehydratase family. Fucose synthase subfamily.</text>
</comment>
<evidence type="ECO:0000259" key="10">
    <source>
        <dbReference type="Pfam" id="PF01370"/>
    </source>
</evidence>
<evidence type="ECO:0000256" key="8">
    <source>
        <dbReference type="ARBA" id="ARBA00051935"/>
    </source>
</evidence>
<keyword evidence="5 9" id="KW-0560">Oxidoreductase</keyword>